<gene>
    <name evidence="1" type="ORF">SAMN05444412_12015</name>
</gene>
<dbReference type="Proteomes" id="UP000199663">
    <property type="component" value="Unassembled WGS sequence"/>
</dbReference>
<name>A0A1H3TQD0_9BACT</name>
<sequence length="330" mass="37775">MQFSFTHIATLTFKHGYFSQGECNTFQLGLSEETKKCLLDLNLLIKPFDSGFHLLSGAPELLEGEWRSLSIQLNLKDSFFLNFTDLPDFNPSNSLLYFNNITVSKSNNSDVCYLHPSPTVDRGSLVRLCTDVFPLEGFGSEEKISIVDALGNTIRKGLKADIQGPSELGYCAIHGETEKFGCYFFPNSVFKKPIGIIELFPARLFEEMDHTRTLSFNISFQSQKTKWRYLLTDSLFWKFDKLSIIDSKKKEVFFTEKEIFLNGVGAIRCFESLEKIQMQDSHFGDFQMVENYGGDRRTGKIIIKNLPRASPEMLYHDPSFKDALYSHIFI</sequence>
<dbReference type="EMBL" id="FNQC01000020">
    <property type="protein sequence ID" value="SDZ52320.1"/>
    <property type="molecule type" value="Genomic_DNA"/>
</dbReference>
<evidence type="ECO:0000313" key="2">
    <source>
        <dbReference type="Proteomes" id="UP000199663"/>
    </source>
</evidence>
<keyword evidence="2" id="KW-1185">Reference proteome</keyword>
<proteinExistence type="predicted"/>
<reference evidence="1 2" key="1">
    <citation type="submission" date="2016-10" db="EMBL/GenBank/DDBJ databases">
        <authorList>
            <person name="Varghese N."/>
            <person name="Submissions S."/>
        </authorList>
    </citation>
    <scope>NUCLEOTIDE SEQUENCE [LARGE SCALE GENOMIC DNA]</scope>
    <source>
        <strain evidence="1 2">DSM 17997</strain>
    </source>
</reference>
<dbReference type="RefSeq" id="WP_019600223.1">
    <property type="nucleotide sequence ID" value="NZ_FNQC01000020.1"/>
</dbReference>
<protein>
    <submittedName>
        <fullName evidence="1">Uncharacterized protein</fullName>
    </submittedName>
</protein>
<comment type="caution">
    <text evidence="1">The sequence shown here is derived from an EMBL/GenBank/DDBJ whole genome shotgun (WGS) entry which is preliminary data.</text>
</comment>
<organism evidence="1 2">
    <name type="scientific">Rhodonellum ikkaensis</name>
    <dbReference type="NCBI Taxonomy" id="336829"/>
    <lineage>
        <taxon>Bacteria</taxon>
        <taxon>Pseudomonadati</taxon>
        <taxon>Bacteroidota</taxon>
        <taxon>Cytophagia</taxon>
        <taxon>Cytophagales</taxon>
        <taxon>Cytophagaceae</taxon>
        <taxon>Rhodonellum</taxon>
    </lineage>
</organism>
<evidence type="ECO:0000313" key="1">
    <source>
        <dbReference type="EMBL" id="SDZ52320.1"/>
    </source>
</evidence>
<accession>A0A1H3TQD0</accession>